<dbReference type="EMBL" id="JALJOQ010000155">
    <property type="protein sequence ID" value="KAK9793004.1"/>
    <property type="molecule type" value="Genomic_DNA"/>
</dbReference>
<evidence type="ECO:0000256" key="12">
    <source>
        <dbReference type="ARBA" id="ARBA00023014"/>
    </source>
</evidence>
<dbReference type="GO" id="GO:0010277">
    <property type="term" value="F:chlorophyllide a oxygenase activity"/>
    <property type="evidence" value="ECO:0007669"/>
    <property type="project" value="InterPro"/>
</dbReference>
<evidence type="ECO:0000259" key="16">
    <source>
        <dbReference type="PROSITE" id="PS51296"/>
    </source>
</evidence>
<evidence type="ECO:0000256" key="7">
    <source>
        <dbReference type="ARBA" id="ARBA00022723"/>
    </source>
</evidence>
<name>A0AAW1NRW1_9CHLO</name>
<dbReference type="InterPro" id="IPR036922">
    <property type="entry name" value="Rieske_2Fe-2S_sf"/>
</dbReference>
<dbReference type="InterPro" id="IPR017941">
    <property type="entry name" value="Rieske_2Fe-2S"/>
</dbReference>
<comment type="caution">
    <text evidence="17">The sequence shown here is derived from an EMBL/GenBank/DDBJ whole genome shotgun (WGS) entry which is preliminary data.</text>
</comment>
<dbReference type="Gene3D" id="2.102.10.10">
    <property type="entry name" value="Rieske [2Fe-2S] iron-sulphur domain"/>
    <property type="match status" value="1"/>
</dbReference>
<evidence type="ECO:0000256" key="5">
    <source>
        <dbReference type="ARBA" id="ARBA00022692"/>
    </source>
</evidence>
<evidence type="ECO:0000256" key="6">
    <source>
        <dbReference type="ARBA" id="ARBA00022714"/>
    </source>
</evidence>
<keyword evidence="12" id="KW-0411">Iron-sulfur</keyword>
<feature type="domain" description="Rieske" evidence="16">
    <location>
        <begin position="111"/>
        <end position="222"/>
    </location>
</feature>
<dbReference type="GO" id="GO:0051537">
    <property type="term" value="F:2 iron, 2 sulfur cluster binding"/>
    <property type="evidence" value="ECO:0007669"/>
    <property type="project" value="UniProtKB-KW"/>
</dbReference>
<comment type="subcellular location">
    <subcellularLocation>
        <location evidence="2">Membrane</location>
    </subcellularLocation>
    <subcellularLocation>
        <location evidence="1">Plastid</location>
        <location evidence="1">Chloroplast</location>
    </subcellularLocation>
</comment>
<evidence type="ECO:0000256" key="14">
    <source>
        <dbReference type="SAM" id="MobiDB-lite"/>
    </source>
</evidence>
<accession>A0AAW1NRW1</accession>
<reference evidence="17 18" key="1">
    <citation type="journal article" date="2024" name="Nat. Commun.">
        <title>Phylogenomics reveals the evolutionary origins of lichenization in chlorophyte algae.</title>
        <authorList>
            <person name="Puginier C."/>
            <person name="Libourel C."/>
            <person name="Otte J."/>
            <person name="Skaloud P."/>
            <person name="Haon M."/>
            <person name="Grisel S."/>
            <person name="Petersen M."/>
            <person name="Berrin J.G."/>
            <person name="Delaux P.M."/>
            <person name="Dal Grande F."/>
            <person name="Keller J."/>
        </authorList>
    </citation>
    <scope>NUCLEOTIDE SEQUENCE [LARGE SCALE GENOMIC DNA]</scope>
    <source>
        <strain evidence="17 18">SAG 2036</strain>
    </source>
</reference>
<evidence type="ECO:0000256" key="9">
    <source>
        <dbReference type="ARBA" id="ARBA00022989"/>
    </source>
</evidence>
<dbReference type="SUPFAM" id="SSF55961">
    <property type="entry name" value="Bet v1-like"/>
    <property type="match status" value="1"/>
</dbReference>
<sequence>MQSVLPLASASAANFRPARRSTHALLNNKCGRQCHDARTDSLICTVLAQNAAVHKARLQPISAAAPVAPPLETAEAPAETLHQNGSSPSHATAASSSRESQTAKFQWLTAWYPVFDVDSLDPAKPHAVQLLGKRLVVWRDASETWQCFEDLCPHRLAPLSEGRLETDGTLTCAYHGWRFDGSGQCTYIPQINEDRAQNNACSNQRSCVKSFPTQVKNKLLWVWPGDPKTATSTPTCAPEDHNVPDDSLLWFAHWFVRDVPYSAETLNENVLDPSHVQFSHHKVIGHRSLNTKYDMEVLSKPEASTGFQVQQNTTQLTDKKGKEVKDAATKTATLNFRPPCRALVNFSTGLSMITYSVPTAPGQARLFFALTRPAEGAPKMMKLALKVFGHPWLRWRAHLNQNEVLDGDNVFLHMQDNTLAQQEGPALQRYFIPAQADVAVRCVRQWFSSHAEALPWAAGSSRLPPSASREQLLDRFNSHTTQCPSCMMAFKLSAWVMAAGAASALLATVFATASFAAGNWHAARLVACAAVSAAGAWAAVWAQQLRQKLVFKDYVHAEHH</sequence>
<dbReference type="Pfam" id="PF00355">
    <property type="entry name" value="Rieske"/>
    <property type="match status" value="1"/>
</dbReference>
<evidence type="ECO:0000256" key="11">
    <source>
        <dbReference type="ARBA" id="ARBA00023004"/>
    </source>
</evidence>
<evidence type="ECO:0000313" key="18">
    <source>
        <dbReference type="Proteomes" id="UP001465755"/>
    </source>
</evidence>
<evidence type="ECO:0000313" key="17">
    <source>
        <dbReference type="EMBL" id="KAK9793004.1"/>
    </source>
</evidence>
<keyword evidence="18" id="KW-1185">Reference proteome</keyword>
<keyword evidence="7" id="KW-0479">Metal-binding</keyword>
<feature type="compositionally biased region" description="Low complexity" evidence="14">
    <location>
        <begin position="79"/>
        <end position="97"/>
    </location>
</feature>
<dbReference type="PROSITE" id="PS51296">
    <property type="entry name" value="RIESKE"/>
    <property type="match status" value="1"/>
</dbReference>
<dbReference type="InterPro" id="IPR013626">
    <property type="entry name" value="PaO"/>
</dbReference>
<keyword evidence="6" id="KW-0001">2Fe-2S</keyword>
<keyword evidence="3" id="KW-0150">Chloroplast</keyword>
<evidence type="ECO:0000256" key="2">
    <source>
        <dbReference type="ARBA" id="ARBA00004370"/>
    </source>
</evidence>
<keyword evidence="10" id="KW-0560">Oxidoreductase</keyword>
<keyword evidence="9 15" id="KW-1133">Transmembrane helix</keyword>
<dbReference type="PANTHER" id="PTHR21266">
    <property type="entry name" value="IRON-SULFUR DOMAIN CONTAINING PROTEIN"/>
    <property type="match status" value="1"/>
</dbReference>
<evidence type="ECO:0000256" key="1">
    <source>
        <dbReference type="ARBA" id="ARBA00004229"/>
    </source>
</evidence>
<dbReference type="AlphaFoldDB" id="A0AAW1NRW1"/>
<keyword evidence="13 15" id="KW-0472">Membrane</keyword>
<protein>
    <recommendedName>
        <fullName evidence="16">Rieske domain-containing protein</fullName>
    </recommendedName>
</protein>
<keyword evidence="8" id="KW-0809">Transit peptide</keyword>
<dbReference type="GO" id="GO:0046872">
    <property type="term" value="F:metal ion binding"/>
    <property type="evidence" value="ECO:0007669"/>
    <property type="project" value="UniProtKB-KW"/>
</dbReference>
<evidence type="ECO:0000256" key="15">
    <source>
        <dbReference type="SAM" id="Phobius"/>
    </source>
</evidence>
<keyword evidence="4" id="KW-0934">Plastid</keyword>
<evidence type="ECO:0000256" key="10">
    <source>
        <dbReference type="ARBA" id="ARBA00023002"/>
    </source>
</evidence>
<feature type="transmembrane region" description="Helical" evidence="15">
    <location>
        <begin position="494"/>
        <end position="516"/>
    </location>
</feature>
<dbReference type="GO" id="GO:0016020">
    <property type="term" value="C:membrane"/>
    <property type="evidence" value="ECO:0007669"/>
    <property type="project" value="UniProtKB-SubCell"/>
</dbReference>
<dbReference type="Proteomes" id="UP001465755">
    <property type="component" value="Unassembled WGS sequence"/>
</dbReference>
<feature type="region of interest" description="Disordered" evidence="14">
    <location>
        <begin position="79"/>
        <end position="98"/>
    </location>
</feature>
<feature type="transmembrane region" description="Helical" evidence="15">
    <location>
        <begin position="522"/>
        <end position="542"/>
    </location>
</feature>
<keyword evidence="11" id="KW-0408">Iron</keyword>
<dbReference type="PANTHER" id="PTHR21266:SF32">
    <property type="entry name" value="CHOLESTEROL 7-DESATURASE NVD"/>
    <property type="match status" value="1"/>
</dbReference>
<evidence type="ECO:0000256" key="8">
    <source>
        <dbReference type="ARBA" id="ARBA00022946"/>
    </source>
</evidence>
<dbReference type="SUPFAM" id="SSF50022">
    <property type="entry name" value="ISP domain"/>
    <property type="match status" value="1"/>
</dbReference>
<organism evidence="17 18">
    <name type="scientific">Symbiochloris irregularis</name>
    <dbReference type="NCBI Taxonomy" id="706552"/>
    <lineage>
        <taxon>Eukaryota</taxon>
        <taxon>Viridiplantae</taxon>
        <taxon>Chlorophyta</taxon>
        <taxon>core chlorophytes</taxon>
        <taxon>Trebouxiophyceae</taxon>
        <taxon>Trebouxiales</taxon>
        <taxon>Trebouxiaceae</taxon>
        <taxon>Symbiochloris</taxon>
    </lineage>
</organism>
<dbReference type="InterPro" id="IPR050584">
    <property type="entry name" value="Cholesterol_7-desaturase"/>
</dbReference>
<evidence type="ECO:0000256" key="13">
    <source>
        <dbReference type="ARBA" id="ARBA00023136"/>
    </source>
</evidence>
<dbReference type="Gene3D" id="3.90.380.10">
    <property type="entry name" value="Naphthalene 1,2-dioxygenase Alpha Subunit, Chain A, domain 1"/>
    <property type="match status" value="1"/>
</dbReference>
<proteinExistence type="predicted"/>
<evidence type="ECO:0000256" key="3">
    <source>
        <dbReference type="ARBA" id="ARBA00022528"/>
    </source>
</evidence>
<dbReference type="Pfam" id="PF08417">
    <property type="entry name" value="PaO"/>
    <property type="match status" value="1"/>
</dbReference>
<keyword evidence="5 15" id="KW-0812">Transmembrane</keyword>
<gene>
    <name evidence="17" type="ORF">WJX73_007911</name>
</gene>
<evidence type="ECO:0000256" key="4">
    <source>
        <dbReference type="ARBA" id="ARBA00022640"/>
    </source>
</evidence>
<dbReference type="GO" id="GO:0009507">
    <property type="term" value="C:chloroplast"/>
    <property type="evidence" value="ECO:0007669"/>
    <property type="project" value="UniProtKB-SubCell"/>
</dbReference>